<dbReference type="Pfam" id="PF12706">
    <property type="entry name" value="Lactamase_B_2"/>
    <property type="match status" value="1"/>
</dbReference>
<evidence type="ECO:0000256" key="3">
    <source>
        <dbReference type="ARBA" id="ARBA00048505"/>
    </source>
</evidence>
<feature type="domain" description="Metallo-beta-lactamase" evidence="4">
    <location>
        <begin position="29"/>
        <end position="142"/>
    </location>
</feature>
<evidence type="ECO:0000259" key="4">
    <source>
        <dbReference type="Pfam" id="PF12706"/>
    </source>
</evidence>
<dbReference type="EMBL" id="BORR01000038">
    <property type="protein sequence ID" value="GIO40196.1"/>
    <property type="molecule type" value="Genomic_DNA"/>
</dbReference>
<gene>
    <name evidence="5" type="ORF">J41TS12_50570</name>
</gene>
<dbReference type="AlphaFoldDB" id="A0A920CH95"/>
<name>A0A920CH95_9BACL</name>
<protein>
    <submittedName>
        <fullName evidence="5">MBL fold metallo-hydrolase</fullName>
    </submittedName>
</protein>
<evidence type="ECO:0000256" key="2">
    <source>
        <dbReference type="ARBA" id="ARBA00034301"/>
    </source>
</evidence>
<reference evidence="5 6" key="1">
    <citation type="submission" date="2021-03" db="EMBL/GenBank/DDBJ databases">
        <title>Antimicrobial resistance genes in bacteria isolated from Japanese honey, and their potential for conferring macrolide and lincosamide resistance in the American foulbrood pathogen Paenibacillus larvae.</title>
        <authorList>
            <person name="Okamoto M."/>
            <person name="Kumagai M."/>
            <person name="Kanamori H."/>
            <person name="Takamatsu D."/>
        </authorList>
    </citation>
    <scope>NUCLEOTIDE SEQUENCE [LARGE SCALE GENOMIC DNA]</scope>
    <source>
        <strain evidence="5 6">J41TS12</strain>
    </source>
</reference>
<accession>A0A920CH95</accession>
<dbReference type="InterPro" id="IPR052533">
    <property type="entry name" value="WalJ/YycJ-like"/>
</dbReference>
<dbReference type="InterPro" id="IPR036866">
    <property type="entry name" value="RibonucZ/Hydroxyglut_hydro"/>
</dbReference>
<dbReference type="Proteomes" id="UP000681162">
    <property type="component" value="Unassembled WGS sequence"/>
</dbReference>
<dbReference type="SUPFAM" id="SSF56281">
    <property type="entry name" value="Metallo-hydrolase/oxidoreductase"/>
    <property type="match status" value="1"/>
</dbReference>
<sequence>MIDIKPLGSSSAGNAYRITDGHTPLLLECGLRFKDLQRRLNYQLSNMAGCLLTHNHQDHCKSALDMMQSGIDVYASAGTLVAAGLSGHRAIPIQARKQFTLGTWTVLPFEVEHDVDEPLGFLLANRAGEKLLFATDTYYIRYKFSGLTHLLIECNYSEGIVERNILETKDENVRRDLIIRRKRLRRSHFSLENMKDFLRESDMSRVEEIWLIHLSDSNSDAELFKREIQALTGCPVYVADR</sequence>
<comment type="caution">
    <text evidence="5">The sequence shown here is derived from an EMBL/GenBank/DDBJ whole genome shotgun (WGS) entry which is preliminary data.</text>
</comment>
<evidence type="ECO:0000313" key="5">
    <source>
        <dbReference type="EMBL" id="GIO40196.1"/>
    </source>
</evidence>
<dbReference type="InterPro" id="IPR001279">
    <property type="entry name" value="Metallo-B-lactamas"/>
</dbReference>
<comment type="function">
    <text evidence="2">Counteracts the endogenous Pycsar antiviral defense system. Phosphodiesterase that enables metal-dependent hydrolysis of host cyclic nucleotide Pycsar defense signals such as cCMP and cUMP.</text>
</comment>
<comment type="catalytic activity">
    <reaction evidence="3">
        <text>3',5'-cyclic UMP + H2O = UMP + H(+)</text>
        <dbReference type="Rhea" id="RHEA:70575"/>
        <dbReference type="ChEBI" id="CHEBI:15377"/>
        <dbReference type="ChEBI" id="CHEBI:15378"/>
        <dbReference type="ChEBI" id="CHEBI:57865"/>
        <dbReference type="ChEBI" id="CHEBI:184387"/>
    </reaction>
    <physiologicalReaction direction="left-to-right" evidence="3">
        <dbReference type="Rhea" id="RHEA:70576"/>
    </physiologicalReaction>
</comment>
<comment type="catalytic activity">
    <reaction evidence="1">
        <text>3',5'-cyclic CMP + H2O = CMP + H(+)</text>
        <dbReference type="Rhea" id="RHEA:72675"/>
        <dbReference type="ChEBI" id="CHEBI:15377"/>
        <dbReference type="ChEBI" id="CHEBI:15378"/>
        <dbReference type="ChEBI" id="CHEBI:58003"/>
        <dbReference type="ChEBI" id="CHEBI:60377"/>
    </reaction>
    <physiologicalReaction direction="left-to-right" evidence="1">
        <dbReference type="Rhea" id="RHEA:72676"/>
    </physiologicalReaction>
</comment>
<dbReference type="RefSeq" id="WP_212944396.1">
    <property type="nucleotide sequence ID" value="NZ_BORR01000038.1"/>
</dbReference>
<dbReference type="Gene3D" id="3.60.15.10">
    <property type="entry name" value="Ribonuclease Z/Hydroxyacylglutathione hydrolase-like"/>
    <property type="match status" value="1"/>
</dbReference>
<proteinExistence type="predicted"/>
<dbReference type="PANTHER" id="PTHR47619">
    <property type="entry name" value="METALLO-HYDROLASE YYCJ-RELATED"/>
    <property type="match status" value="1"/>
</dbReference>
<evidence type="ECO:0000256" key="1">
    <source>
        <dbReference type="ARBA" id="ARBA00034221"/>
    </source>
</evidence>
<keyword evidence="6" id="KW-1185">Reference proteome</keyword>
<evidence type="ECO:0000313" key="6">
    <source>
        <dbReference type="Proteomes" id="UP000681162"/>
    </source>
</evidence>
<dbReference type="PANTHER" id="PTHR47619:SF1">
    <property type="entry name" value="EXODEOXYRIBONUCLEASE WALJ"/>
    <property type="match status" value="1"/>
</dbReference>
<organism evidence="5 6">
    <name type="scientific">Paenibacillus antibioticophila</name>
    <dbReference type="NCBI Taxonomy" id="1274374"/>
    <lineage>
        <taxon>Bacteria</taxon>
        <taxon>Bacillati</taxon>
        <taxon>Bacillota</taxon>
        <taxon>Bacilli</taxon>
        <taxon>Bacillales</taxon>
        <taxon>Paenibacillaceae</taxon>
        <taxon>Paenibacillus</taxon>
    </lineage>
</organism>